<sequence length="410" mass="43833">MRTRIAALVGVLTCALVAGAPALAEDSSRTAPPSSDHRVLHPKHTSGNERGWIAAPVTGRWAPVRRSSDITREVVPGVTYTQWTQTDARGPIQAHLLTINPRTPGLKIDYADTGTVKGVATVPDILAVDGAVAGVNGDFYDIGRTGAPLGLGKDLTHGVLHGRTSGWNSAFYLDHRGRPTIGELPLVLRVRKHPEITLTQYNSPVVPSGGVGFYTPRWGLTSGYAVTQGQRKGVVAVWIKNHQVIRKTTKLKAGKPMRGSMLIGRGAGARQLKSLRIGSRVVVRARLQGGPRMAITGNHLLIKDGVVNVIDDRVMHPRTAVGIDRDTGEVLVLVVDGRRAGSRGYTMLELANLMVDLGADQALNLDGGGSSTMVARGTAGRNRVVNTPSDGFLRRVANALEVTYRAPKNR</sequence>
<proteinExistence type="predicted"/>
<evidence type="ECO:0000256" key="1">
    <source>
        <dbReference type="SAM" id="MobiDB-lite"/>
    </source>
</evidence>
<dbReference type="InterPro" id="IPR018711">
    <property type="entry name" value="NAGPA"/>
</dbReference>
<dbReference type="EMBL" id="JBHSRJ010000009">
    <property type="protein sequence ID" value="MFC6046035.1"/>
    <property type="molecule type" value="Genomic_DNA"/>
</dbReference>
<organism evidence="4 5">
    <name type="scientific">Nocardioides hankookensis</name>
    <dbReference type="NCBI Taxonomy" id="443157"/>
    <lineage>
        <taxon>Bacteria</taxon>
        <taxon>Bacillati</taxon>
        <taxon>Actinomycetota</taxon>
        <taxon>Actinomycetes</taxon>
        <taxon>Propionibacteriales</taxon>
        <taxon>Nocardioidaceae</taxon>
        <taxon>Nocardioides</taxon>
    </lineage>
</organism>
<dbReference type="RefSeq" id="WP_379160316.1">
    <property type="nucleotide sequence ID" value="NZ_JBHSRJ010000009.1"/>
</dbReference>
<keyword evidence="4" id="KW-0326">Glycosidase</keyword>
<keyword evidence="4" id="KW-0378">Hydrolase</keyword>
<dbReference type="PANTHER" id="PTHR40446">
    <property type="entry name" value="N-ACETYLGLUCOSAMINE-1-PHOSPHODIESTER ALPHA-N-ACETYLGLUCOSAMINIDASE"/>
    <property type="match status" value="1"/>
</dbReference>
<reference evidence="5" key="1">
    <citation type="journal article" date="2019" name="Int. J. Syst. Evol. Microbiol.">
        <title>The Global Catalogue of Microorganisms (GCM) 10K type strain sequencing project: providing services to taxonomists for standard genome sequencing and annotation.</title>
        <authorList>
            <consortium name="The Broad Institute Genomics Platform"/>
            <consortium name="The Broad Institute Genome Sequencing Center for Infectious Disease"/>
            <person name="Wu L."/>
            <person name="Ma J."/>
        </authorList>
    </citation>
    <scope>NUCLEOTIDE SEQUENCE [LARGE SCALE GENOMIC DNA]</scope>
    <source>
        <strain evidence="5">CCUG 54522</strain>
    </source>
</reference>
<protein>
    <submittedName>
        <fullName evidence="4">Phosphodiester glycosidase family protein</fullName>
    </submittedName>
</protein>
<accession>A0ABW1LRP3</accession>
<comment type="caution">
    <text evidence="4">The sequence shown here is derived from an EMBL/GenBank/DDBJ whole genome shotgun (WGS) entry which is preliminary data.</text>
</comment>
<keyword evidence="5" id="KW-1185">Reference proteome</keyword>
<dbReference type="GO" id="GO:0016798">
    <property type="term" value="F:hydrolase activity, acting on glycosyl bonds"/>
    <property type="evidence" value="ECO:0007669"/>
    <property type="project" value="UniProtKB-KW"/>
</dbReference>
<feature type="signal peptide" evidence="2">
    <location>
        <begin position="1"/>
        <end position="24"/>
    </location>
</feature>
<evidence type="ECO:0000259" key="3">
    <source>
        <dbReference type="Pfam" id="PF09992"/>
    </source>
</evidence>
<feature type="region of interest" description="Disordered" evidence="1">
    <location>
        <begin position="25"/>
        <end position="50"/>
    </location>
</feature>
<dbReference type="Pfam" id="PF09992">
    <property type="entry name" value="NAGPA"/>
    <property type="match status" value="1"/>
</dbReference>
<dbReference type="PANTHER" id="PTHR40446:SF2">
    <property type="entry name" value="N-ACETYLGLUCOSAMINE-1-PHOSPHODIESTER ALPHA-N-ACETYLGLUCOSAMINIDASE"/>
    <property type="match status" value="1"/>
</dbReference>
<evidence type="ECO:0000313" key="5">
    <source>
        <dbReference type="Proteomes" id="UP001596135"/>
    </source>
</evidence>
<evidence type="ECO:0000313" key="4">
    <source>
        <dbReference type="EMBL" id="MFC6046035.1"/>
    </source>
</evidence>
<gene>
    <name evidence="4" type="ORF">ACFPYL_23325</name>
</gene>
<feature type="chain" id="PRO_5047029309" evidence="2">
    <location>
        <begin position="25"/>
        <end position="410"/>
    </location>
</feature>
<evidence type="ECO:0000256" key="2">
    <source>
        <dbReference type="SAM" id="SignalP"/>
    </source>
</evidence>
<keyword evidence="2" id="KW-0732">Signal</keyword>
<name>A0ABW1LRP3_9ACTN</name>
<feature type="domain" description="Phosphodiester glycosidase" evidence="3">
    <location>
        <begin position="265"/>
        <end position="402"/>
    </location>
</feature>
<dbReference type="Proteomes" id="UP001596135">
    <property type="component" value="Unassembled WGS sequence"/>
</dbReference>